<dbReference type="Pfam" id="PF22599">
    <property type="entry name" value="SecDF_P1_head"/>
    <property type="match status" value="1"/>
</dbReference>
<accession>A0A0C2D0R6</accession>
<name>A0A0C2D0R6_9BACT</name>
<dbReference type="EMBL" id="JMCC02000054">
    <property type="protein sequence ID" value="KIG15440.1"/>
    <property type="molecule type" value="Genomic_DNA"/>
</dbReference>
<comment type="caution">
    <text evidence="2">The sequence shown here is derived from an EMBL/GenBank/DDBJ whole genome shotgun (WGS) entry which is preliminary data.</text>
</comment>
<proteinExistence type="predicted"/>
<organism evidence="2 3">
    <name type="scientific">Enhygromyxa salina</name>
    <dbReference type="NCBI Taxonomy" id="215803"/>
    <lineage>
        <taxon>Bacteria</taxon>
        <taxon>Pseudomonadati</taxon>
        <taxon>Myxococcota</taxon>
        <taxon>Polyangia</taxon>
        <taxon>Nannocystales</taxon>
        <taxon>Nannocystaceae</taxon>
        <taxon>Enhygromyxa</taxon>
    </lineage>
</organism>
<protein>
    <recommendedName>
        <fullName evidence="1">SecDF P1 head subdomain domain-containing protein</fullName>
    </recommendedName>
</protein>
<feature type="domain" description="SecDF P1 head subdomain" evidence="1">
    <location>
        <begin position="140"/>
        <end position="201"/>
    </location>
</feature>
<evidence type="ECO:0000313" key="2">
    <source>
        <dbReference type="EMBL" id="KIG15440.1"/>
    </source>
</evidence>
<sequence length="226" mass="24321">MPILAALALPPSLGGCKPSDSAQAHAAPAPIRAPLTIAPVVDSDPWVIAFLTEVSIARPPGVDGRLEGRTGHEGLRHPEPIIEAETREALANALANYERAHPRTPELRPVWQPDPFGPNERVKWRLYFVDTARGITLDDQARAVLEPGDPAPSVHLRLGESQRQQLAALTAAQIDRRVAIVIDDEVLMLPVVMEPILDGTIALVTSPHLDPKISAPALLARLTGNI</sequence>
<gene>
    <name evidence="2" type="ORF">DB30_05636</name>
</gene>
<dbReference type="AlphaFoldDB" id="A0A0C2D0R6"/>
<dbReference type="InterPro" id="IPR054384">
    <property type="entry name" value="SecDF_P1_head"/>
</dbReference>
<evidence type="ECO:0000313" key="3">
    <source>
        <dbReference type="Proteomes" id="UP000031599"/>
    </source>
</evidence>
<reference evidence="2 3" key="1">
    <citation type="submission" date="2014-12" db="EMBL/GenBank/DDBJ databases">
        <title>Genome assembly of Enhygromyxa salina DSM 15201.</title>
        <authorList>
            <person name="Sharma G."/>
            <person name="Subramanian S."/>
        </authorList>
    </citation>
    <scope>NUCLEOTIDE SEQUENCE [LARGE SCALE GENOMIC DNA]</scope>
    <source>
        <strain evidence="2 3">DSM 15201</strain>
    </source>
</reference>
<evidence type="ECO:0000259" key="1">
    <source>
        <dbReference type="Pfam" id="PF22599"/>
    </source>
</evidence>
<dbReference type="Gene3D" id="3.30.1360.200">
    <property type="match status" value="1"/>
</dbReference>
<dbReference type="Proteomes" id="UP000031599">
    <property type="component" value="Unassembled WGS sequence"/>
</dbReference>